<evidence type="ECO:0000256" key="1">
    <source>
        <dbReference type="ARBA" id="ARBA00004413"/>
    </source>
</evidence>
<dbReference type="InterPro" id="IPR013822">
    <property type="entry name" value="Signal_recog_particl_SRP54_hlx"/>
</dbReference>
<reference evidence="14" key="1">
    <citation type="submission" date="2020-05" db="EMBL/GenBank/DDBJ databases">
        <authorList>
            <person name="Zeng H."/>
            <person name="Chan Y.K."/>
            <person name="Watt R.M."/>
        </authorList>
    </citation>
    <scope>NUCLEOTIDE SEQUENCE</scope>
    <source>
        <strain evidence="14">ATCC 700773</strain>
    </source>
</reference>
<evidence type="ECO:0000256" key="4">
    <source>
        <dbReference type="ARBA" id="ARBA00022490"/>
    </source>
</evidence>
<dbReference type="GO" id="GO:0005525">
    <property type="term" value="F:GTP binding"/>
    <property type="evidence" value="ECO:0007669"/>
    <property type="project" value="UniProtKB-KW"/>
</dbReference>
<evidence type="ECO:0000313" key="15">
    <source>
        <dbReference type="Proteomes" id="UP000671995"/>
    </source>
</evidence>
<comment type="subcellular location">
    <subcellularLocation>
        <location evidence="1">Cell membrane</location>
        <topology evidence="1">Peripheral membrane protein</topology>
        <orientation evidence="1">Cytoplasmic side</orientation>
    </subcellularLocation>
</comment>
<dbReference type="InterPro" id="IPR036225">
    <property type="entry name" value="SRP/SRP_N"/>
</dbReference>
<dbReference type="NCBIfam" id="TIGR00064">
    <property type="entry name" value="ftsY"/>
    <property type="match status" value="1"/>
</dbReference>
<reference evidence="14" key="2">
    <citation type="journal article" date="2021" name="Microbiol. Resour. Announc.">
        <title>Complete Genome Sequences of Three Human Oral Treponema parvum Isolates.</title>
        <authorList>
            <person name="Zeng H."/>
            <person name="Watt R.M."/>
        </authorList>
    </citation>
    <scope>NUCLEOTIDE SEQUENCE</scope>
    <source>
        <strain evidence="14">ATCC 700773</strain>
    </source>
</reference>
<evidence type="ECO:0000256" key="3">
    <source>
        <dbReference type="ARBA" id="ARBA00022475"/>
    </source>
</evidence>
<dbReference type="PANTHER" id="PTHR43134">
    <property type="entry name" value="SIGNAL RECOGNITION PARTICLE RECEPTOR SUBUNIT ALPHA"/>
    <property type="match status" value="1"/>
</dbReference>
<feature type="domain" description="SRP54-type proteins GTP-binding" evidence="12">
    <location>
        <begin position="88"/>
        <end position="290"/>
    </location>
</feature>
<protein>
    <submittedName>
        <fullName evidence="14">Signal recognition particle-docking protein FtsY</fullName>
    </submittedName>
</protein>
<dbReference type="InterPro" id="IPR027417">
    <property type="entry name" value="P-loop_NTPase"/>
</dbReference>
<dbReference type="Pfam" id="PF02881">
    <property type="entry name" value="SRP54_N"/>
    <property type="match status" value="1"/>
</dbReference>
<dbReference type="GO" id="GO:0003924">
    <property type="term" value="F:GTPase activity"/>
    <property type="evidence" value="ECO:0007669"/>
    <property type="project" value="TreeGrafter"/>
</dbReference>
<dbReference type="InterPro" id="IPR042101">
    <property type="entry name" value="SRP54_N_sf"/>
</dbReference>
<dbReference type="Proteomes" id="UP000671995">
    <property type="component" value="Chromosome"/>
</dbReference>
<evidence type="ECO:0000256" key="2">
    <source>
        <dbReference type="ARBA" id="ARBA00008531"/>
    </source>
</evidence>
<dbReference type="RefSeq" id="WP_210116750.1">
    <property type="nucleotide sequence ID" value="NZ_CP054257.1"/>
</dbReference>
<dbReference type="InterPro" id="IPR003593">
    <property type="entry name" value="AAA+_ATPase"/>
</dbReference>
<evidence type="ECO:0000256" key="5">
    <source>
        <dbReference type="ARBA" id="ARBA00022741"/>
    </source>
</evidence>
<keyword evidence="7" id="KW-0342">GTP-binding</keyword>
<evidence type="ECO:0000256" key="7">
    <source>
        <dbReference type="ARBA" id="ARBA00023134"/>
    </source>
</evidence>
<evidence type="ECO:0000256" key="6">
    <source>
        <dbReference type="ARBA" id="ARBA00022801"/>
    </source>
</evidence>
<evidence type="ECO:0000256" key="10">
    <source>
        <dbReference type="ARBA" id="ARBA00048027"/>
    </source>
</evidence>
<keyword evidence="4" id="KW-0963">Cytoplasm</keyword>
<dbReference type="GO" id="GO:0006614">
    <property type="term" value="P:SRP-dependent cotranslational protein targeting to membrane"/>
    <property type="evidence" value="ECO:0007669"/>
    <property type="project" value="InterPro"/>
</dbReference>
<dbReference type="Gene3D" id="1.20.120.140">
    <property type="entry name" value="Signal recognition particle SRP54, nucleotide-binding domain"/>
    <property type="match status" value="1"/>
</dbReference>
<dbReference type="InterPro" id="IPR004390">
    <property type="entry name" value="SR_rcpt_FtsY"/>
</dbReference>
<accession>A0A975F055</accession>
<feature type="domain" description="AAA+ ATPase" evidence="11">
    <location>
        <begin position="87"/>
        <end position="235"/>
    </location>
</feature>
<dbReference type="SMART" id="SM00963">
    <property type="entry name" value="SRP54_N"/>
    <property type="match status" value="1"/>
</dbReference>
<dbReference type="Gene3D" id="3.40.50.300">
    <property type="entry name" value="P-loop containing nucleotide triphosphate hydrolases"/>
    <property type="match status" value="1"/>
</dbReference>
<dbReference type="PANTHER" id="PTHR43134:SF1">
    <property type="entry name" value="SIGNAL RECOGNITION PARTICLE RECEPTOR SUBUNIT ALPHA"/>
    <property type="match status" value="1"/>
</dbReference>
<dbReference type="GO" id="GO:0005886">
    <property type="term" value="C:plasma membrane"/>
    <property type="evidence" value="ECO:0007669"/>
    <property type="project" value="UniProtKB-SubCell"/>
</dbReference>
<dbReference type="InterPro" id="IPR000897">
    <property type="entry name" value="SRP54_GTPase_dom"/>
</dbReference>
<dbReference type="EMBL" id="CP054257">
    <property type="protein sequence ID" value="QTQ12036.1"/>
    <property type="molecule type" value="Genomic_DNA"/>
</dbReference>
<feature type="domain" description="Signal recognition particle SRP54 helical bundle" evidence="13">
    <location>
        <begin position="1"/>
        <end position="72"/>
    </location>
</feature>
<keyword evidence="3" id="KW-1003">Cell membrane</keyword>
<evidence type="ECO:0000313" key="14">
    <source>
        <dbReference type="EMBL" id="QTQ12036.1"/>
    </source>
</evidence>
<keyword evidence="8" id="KW-0472">Membrane</keyword>
<keyword evidence="9" id="KW-0675">Receptor</keyword>
<comment type="similarity">
    <text evidence="2">Belongs to the GTP-binding SRP family.</text>
</comment>
<dbReference type="GO" id="GO:0005737">
    <property type="term" value="C:cytoplasm"/>
    <property type="evidence" value="ECO:0007669"/>
    <property type="project" value="UniProtKB-ARBA"/>
</dbReference>
<evidence type="ECO:0000256" key="8">
    <source>
        <dbReference type="ARBA" id="ARBA00023136"/>
    </source>
</evidence>
<comment type="catalytic activity">
    <reaction evidence="10">
        <text>GTP + H2O = GDP + phosphate + H(+)</text>
        <dbReference type="Rhea" id="RHEA:19669"/>
        <dbReference type="ChEBI" id="CHEBI:15377"/>
        <dbReference type="ChEBI" id="CHEBI:15378"/>
        <dbReference type="ChEBI" id="CHEBI:37565"/>
        <dbReference type="ChEBI" id="CHEBI:43474"/>
        <dbReference type="ChEBI" id="CHEBI:58189"/>
        <dbReference type="EC" id="3.6.5.4"/>
    </reaction>
</comment>
<gene>
    <name evidence="14" type="primary">ftsY</name>
    <name evidence="14" type="ORF">HRI96_07415</name>
</gene>
<keyword evidence="6" id="KW-0378">Hydrolase</keyword>
<organism evidence="14 15">
    <name type="scientific">Treponema parvum</name>
    <dbReference type="NCBI Taxonomy" id="138851"/>
    <lineage>
        <taxon>Bacteria</taxon>
        <taxon>Pseudomonadati</taxon>
        <taxon>Spirochaetota</taxon>
        <taxon>Spirochaetia</taxon>
        <taxon>Spirochaetales</taxon>
        <taxon>Treponemataceae</taxon>
        <taxon>Treponema</taxon>
    </lineage>
</organism>
<name>A0A975F055_9SPIR</name>
<evidence type="ECO:0000259" key="13">
    <source>
        <dbReference type="SMART" id="SM00963"/>
    </source>
</evidence>
<dbReference type="SMART" id="SM00382">
    <property type="entry name" value="AAA"/>
    <property type="match status" value="1"/>
</dbReference>
<dbReference type="Pfam" id="PF00448">
    <property type="entry name" value="SRP54"/>
    <property type="match status" value="1"/>
</dbReference>
<dbReference type="SUPFAM" id="SSF52540">
    <property type="entry name" value="P-loop containing nucleoside triphosphate hydrolases"/>
    <property type="match status" value="1"/>
</dbReference>
<sequence length="291" mass="31196">MAKISFASKIKSLFSSHDKKDDVFFEDLTDALIEGDVGAKTSFEIVEKLEQICRSENLSDKSAVMQKLAELLSSDVKSAVLKPEEGKTNIWMILGVNGVGKTTTAAKMASYFTQSGCNSVILAAADTFRAAAIEQLIMHGKKLNVRVIHHQSGSDPSAVVFDAAESVNASGGGLVIADTAGRLHNKENLVRELQKIDKISFQKASPGCYKKLLVVDATTGQNALRQAEVFNEAVGLDAIILTKYDSTAKGGIAVSICKELGIPVAFVCTGEKYGDISLFDVKSYVYGFIGE</sequence>
<evidence type="ECO:0000259" key="11">
    <source>
        <dbReference type="SMART" id="SM00382"/>
    </source>
</evidence>
<dbReference type="SMART" id="SM00962">
    <property type="entry name" value="SRP54"/>
    <property type="match status" value="1"/>
</dbReference>
<dbReference type="AlphaFoldDB" id="A0A975F055"/>
<proteinExistence type="inferred from homology"/>
<dbReference type="SUPFAM" id="SSF47364">
    <property type="entry name" value="Domain of the SRP/SRP receptor G-proteins"/>
    <property type="match status" value="1"/>
</dbReference>
<keyword evidence="5" id="KW-0547">Nucleotide-binding</keyword>
<evidence type="ECO:0000256" key="9">
    <source>
        <dbReference type="ARBA" id="ARBA00023170"/>
    </source>
</evidence>
<dbReference type="GO" id="GO:0005047">
    <property type="term" value="F:signal recognition particle binding"/>
    <property type="evidence" value="ECO:0007669"/>
    <property type="project" value="TreeGrafter"/>
</dbReference>
<evidence type="ECO:0000259" key="12">
    <source>
        <dbReference type="SMART" id="SM00962"/>
    </source>
</evidence>